<dbReference type="SUPFAM" id="SSF51206">
    <property type="entry name" value="cAMP-binding domain-like"/>
    <property type="match status" value="1"/>
</dbReference>
<dbReference type="Pfam" id="PF00027">
    <property type="entry name" value="cNMP_binding"/>
    <property type="match status" value="1"/>
</dbReference>
<dbReference type="PROSITE" id="PS50042">
    <property type="entry name" value="CNMP_BINDING_3"/>
    <property type="match status" value="1"/>
</dbReference>
<dbReference type="PROSITE" id="PS51063">
    <property type="entry name" value="HTH_CRP_2"/>
    <property type="match status" value="1"/>
</dbReference>
<keyword evidence="7" id="KW-1185">Reference proteome</keyword>
<feature type="domain" description="Cyclic nucleotide-binding" evidence="4">
    <location>
        <begin position="43"/>
        <end position="151"/>
    </location>
</feature>
<evidence type="ECO:0000256" key="2">
    <source>
        <dbReference type="ARBA" id="ARBA00023125"/>
    </source>
</evidence>
<accession>A0ABV6TGW6</accession>
<sequence length="263" mass="29260">MTVRPRVRLVHRRIRAKSAPPWAGKCSTLSMIHGSETDEHVPFLDMLPEAVRTEFQRLGSRRCYALGDILIREGDRGNDLVLLHKGLVKVTARGDGDEEALMDIWIAGHVVGEMAAVDDRPRSATVTACGDVVATVIPQSDLQRFLAANPEASMAFYGLLCGRLRRANRWRLEFRGHPVGVRVARMLVELALSYGRRVEREFLIDVNLTQAEFAALTGSTPHTVHKALARLRKAGLITTGCRRTNIRDLDRLRVAARLSIPVS</sequence>
<dbReference type="Proteomes" id="UP001589887">
    <property type="component" value="Unassembled WGS sequence"/>
</dbReference>
<dbReference type="PANTHER" id="PTHR24567:SF68">
    <property type="entry name" value="DNA-BINDING TRANSCRIPTIONAL DUAL REGULATOR CRP"/>
    <property type="match status" value="1"/>
</dbReference>
<comment type="caution">
    <text evidence="6">The sequence shown here is derived from an EMBL/GenBank/DDBJ whole genome shotgun (WGS) entry which is preliminary data.</text>
</comment>
<name>A0ABV6TGW6_9ACTN</name>
<evidence type="ECO:0000256" key="3">
    <source>
        <dbReference type="ARBA" id="ARBA00023163"/>
    </source>
</evidence>
<feature type="domain" description="HTH crp-type" evidence="5">
    <location>
        <begin position="177"/>
        <end position="250"/>
    </location>
</feature>
<keyword evidence="3" id="KW-0804">Transcription</keyword>
<dbReference type="SUPFAM" id="SSF46785">
    <property type="entry name" value="Winged helix' DNA-binding domain"/>
    <property type="match status" value="1"/>
</dbReference>
<dbReference type="EMBL" id="JBHMQV010000009">
    <property type="protein sequence ID" value="MFC0845007.1"/>
    <property type="molecule type" value="Genomic_DNA"/>
</dbReference>
<dbReference type="InterPro" id="IPR036390">
    <property type="entry name" value="WH_DNA-bd_sf"/>
</dbReference>
<dbReference type="RefSeq" id="WP_394319610.1">
    <property type="nucleotide sequence ID" value="NZ_JBHMQV010000009.1"/>
</dbReference>
<organism evidence="6 7">
    <name type="scientific">Streptomyces noboritoensis</name>
    <dbReference type="NCBI Taxonomy" id="67337"/>
    <lineage>
        <taxon>Bacteria</taxon>
        <taxon>Bacillati</taxon>
        <taxon>Actinomycetota</taxon>
        <taxon>Actinomycetes</taxon>
        <taxon>Kitasatosporales</taxon>
        <taxon>Streptomycetaceae</taxon>
        <taxon>Streptomyces</taxon>
    </lineage>
</organism>
<dbReference type="PROSITE" id="PS00888">
    <property type="entry name" value="CNMP_BINDING_1"/>
    <property type="match status" value="1"/>
</dbReference>
<keyword evidence="2" id="KW-0238">DNA-binding</keyword>
<gene>
    <name evidence="6" type="ORF">ACFH04_14975</name>
</gene>
<dbReference type="InterPro" id="IPR012318">
    <property type="entry name" value="HTH_CRP"/>
</dbReference>
<dbReference type="CDD" id="cd00038">
    <property type="entry name" value="CAP_ED"/>
    <property type="match status" value="1"/>
</dbReference>
<evidence type="ECO:0000313" key="6">
    <source>
        <dbReference type="EMBL" id="MFC0845007.1"/>
    </source>
</evidence>
<dbReference type="SMART" id="SM00100">
    <property type="entry name" value="cNMP"/>
    <property type="match status" value="1"/>
</dbReference>
<dbReference type="InterPro" id="IPR000595">
    <property type="entry name" value="cNMP-bd_dom"/>
</dbReference>
<proteinExistence type="predicted"/>
<dbReference type="InterPro" id="IPR036388">
    <property type="entry name" value="WH-like_DNA-bd_sf"/>
</dbReference>
<dbReference type="PANTHER" id="PTHR24567">
    <property type="entry name" value="CRP FAMILY TRANSCRIPTIONAL REGULATORY PROTEIN"/>
    <property type="match status" value="1"/>
</dbReference>
<dbReference type="SMART" id="SM00419">
    <property type="entry name" value="HTH_CRP"/>
    <property type="match status" value="1"/>
</dbReference>
<dbReference type="Gene3D" id="1.10.10.10">
    <property type="entry name" value="Winged helix-like DNA-binding domain superfamily/Winged helix DNA-binding domain"/>
    <property type="match status" value="1"/>
</dbReference>
<dbReference type="Pfam" id="PF13545">
    <property type="entry name" value="HTH_Crp_2"/>
    <property type="match status" value="1"/>
</dbReference>
<evidence type="ECO:0000259" key="4">
    <source>
        <dbReference type="PROSITE" id="PS50042"/>
    </source>
</evidence>
<dbReference type="InterPro" id="IPR018490">
    <property type="entry name" value="cNMP-bd_dom_sf"/>
</dbReference>
<evidence type="ECO:0000259" key="5">
    <source>
        <dbReference type="PROSITE" id="PS51063"/>
    </source>
</evidence>
<protein>
    <submittedName>
        <fullName evidence="6">Crp/Fnr family transcriptional regulator</fullName>
    </submittedName>
</protein>
<dbReference type="InterPro" id="IPR050397">
    <property type="entry name" value="Env_Response_Regulators"/>
</dbReference>
<keyword evidence="1" id="KW-0805">Transcription regulation</keyword>
<dbReference type="Gene3D" id="2.60.120.10">
    <property type="entry name" value="Jelly Rolls"/>
    <property type="match status" value="1"/>
</dbReference>
<dbReference type="InterPro" id="IPR014710">
    <property type="entry name" value="RmlC-like_jellyroll"/>
</dbReference>
<evidence type="ECO:0000313" key="7">
    <source>
        <dbReference type="Proteomes" id="UP001589887"/>
    </source>
</evidence>
<evidence type="ECO:0000256" key="1">
    <source>
        <dbReference type="ARBA" id="ARBA00023015"/>
    </source>
</evidence>
<reference evidence="6 7" key="1">
    <citation type="submission" date="2024-09" db="EMBL/GenBank/DDBJ databases">
        <authorList>
            <person name="Sun Q."/>
            <person name="Mori K."/>
        </authorList>
    </citation>
    <scope>NUCLEOTIDE SEQUENCE [LARGE SCALE GENOMIC DNA]</scope>
    <source>
        <strain evidence="6 7">JCM 4557</strain>
    </source>
</reference>
<dbReference type="InterPro" id="IPR018488">
    <property type="entry name" value="cNMP-bd_CS"/>
</dbReference>